<dbReference type="SUPFAM" id="SSF51735">
    <property type="entry name" value="NAD(P)-binding Rossmann-fold domains"/>
    <property type="match status" value="1"/>
</dbReference>
<proteinExistence type="inferred from homology"/>
<name>A0ABU8Y536_9MICO</name>
<dbReference type="Pfam" id="PF01408">
    <property type="entry name" value="GFO_IDH_MocA"/>
    <property type="match status" value="1"/>
</dbReference>
<dbReference type="RefSeq" id="WP_340196504.1">
    <property type="nucleotide sequence ID" value="NZ_JBBKAP010000036.1"/>
</dbReference>
<dbReference type="PANTHER" id="PTHR43708">
    <property type="entry name" value="CONSERVED EXPRESSED OXIDOREDUCTASE (EUROFUNG)"/>
    <property type="match status" value="1"/>
</dbReference>
<dbReference type="EMBL" id="JBBLYY010000003">
    <property type="protein sequence ID" value="MEK0169936.1"/>
    <property type="molecule type" value="Genomic_DNA"/>
</dbReference>
<dbReference type="Gene3D" id="3.30.360.10">
    <property type="entry name" value="Dihydrodipicolinate Reductase, domain 2"/>
    <property type="match status" value="1"/>
</dbReference>
<sequence length="350" mass="36350">MDKVRIGLVGYGIGGRAFHRPFLLDAAGVDLVGVVARSPAKHEQLATDLPGVTVHDSLGDLIAAGVDAVVVTTPPSTRRELVLQAIAAGVAVVADKPFAPDPATARAIRQAAADADVVVTPFHNRRWDTDLVTLRSVLDAGRVGTPLRFWSRFDLVERHGIATGIGGGVLSDIGSHLVDQAVSLFGPIDRVSCTLDVRDARSLGLDQDGPIDAGFTLAATHVSGVESVLTSNKAGWLGARQLRLDGVDGTYEATSTDVQAQAAVAGASPADDRSTWGVEPSSGTLTTESGTVDVPSAQSSYTDYYERFARAVRGLGPVPVPVDDAVHVVEVLDAARRSAASGETVTVPAP</sequence>
<feature type="domain" description="Gfo/Idh/MocA-like oxidoreductase C-terminal" evidence="5">
    <location>
        <begin position="164"/>
        <end position="347"/>
    </location>
</feature>
<organism evidence="6 7">
    <name type="scientific">Curtobacterium citreum</name>
    <dbReference type="NCBI Taxonomy" id="2036"/>
    <lineage>
        <taxon>Bacteria</taxon>
        <taxon>Bacillati</taxon>
        <taxon>Actinomycetota</taxon>
        <taxon>Actinomycetes</taxon>
        <taxon>Micrococcales</taxon>
        <taxon>Microbacteriaceae</taxon>
        <taxon>Curtobacterium</taxon>
    </lineage>
</organism>
<dbReference type="Gene3D" id="3.40.50.720">
    <property type="entry name" value="NAD(P)-binding Rossmann-like Domain"/>
    <property type="match status" value="1"/>
</dbReference>
<dbReference type="Proteomes" id="UP001370299">
    <property type="component" value="Unassembled WGS sequence"/>
</dbReference>
<evidence type="ECO:0000259" key="4">
    <source>
        <dbReference type="Pfam" id="PF01408"/>
    </source>
</evidence>
<keyword evidence="2" id="KW-0560">Oxidoreductase</keyword>
<dbReference type="InterPro" id="IPR036291">
    <property type="entry name" value="NAD(P)-bd_dom_sf"/>
</dbReference>
<evidence type="ECO:0000259" key="5">
    <source>
        <dbReference type="Pfam" id="PF02894"/>
    </source>
</evidence>
<gene>
    <name evidence="6" type="ORF">WMN62_00470</name>
</gene>
<evidence type="ECO:0000256" key="3">
    <source>
        <dbReference type="SAM" id="MobiDB-lite"/>
    </source>
</evidence>
<evidence type="ECO:0000256" key="1">
    <source>
        <dbReference type="ARBA" id="ARBA00010928"/>
    </source>
</evidence>
<feature type="compositionally biased region" description="Polar residues" evidence="3">
    <location>
        <begin position="281"/>
        <end position="296"/>
    </location>
</feature>
<protein>
    <submittedName>
        <fullName evidence="6">Gfo/Idh/MocA family oxidoreductase</fullName>
    </submittedName>
</protein>
<dbReference type="SUPFAM" id="SSF55347">
    <property type="entry name" value="Glyceraldehyde-3-phosphate dehydrogenase-like, C-terminal domain"/>
    <property type="match status" value="1"/>
</dbReference>
<feature type="domain" description="Gfo/Idh/MocA-like oxidoreductase N-terminal" evidence="4">
    <location>
        <begin position="4"/>
        <end position="121"/>
    </location>
</feature>
<accession>A0ABU8Y536</accession>
<dbReference type="Pfam" id="PF02894">
    <property type="entry name" value="GFO_IDH_MocA_C"/>
    <property type="match status" value="1"/>
</dbReference>
<dbReference type="InterPro" id="IPR004104">
    <property type="entry name" value="Gfo/Idh/MocA-like_OxRdtase_C"/>
</dbReference>
<feature type="region of interest" description="Disordered" evidence="3">
    <location>
        <begin position="265"/>
        <end position="296"/>
    </location>
</feature>
<dbReference type="InterPro" id="IPR000683">
    <property type="entry name" value="Gfo/Idh/MocA-like_OxRdtase_N"/>
</dbReference>
<reference evidence="6 7" key="1">
    <citation type="submission" date="2024-03" db="EMBL/GenBank/DDBJ databases">
        <title>Whole genomes of four grape xylem sap localized bacterial endophytes.</title>
        <authorList>
            <person name="Kumar G."/>
            <person name="Savka M.A."/>
        </authorList>
    </citation>
    <scope>NUCLEOTIDE SEQUENCE [LARGE SCALE GENOMIC DNA]</scope>
    <source>
        <strain evidence="6 7">RIT_GXS8</strain>
    </source>
</reference>
<comment type="caution">
    <text evidence="6">The sequence shown here is derived from an EMBL/GenBank/DDBJ whole genome shotgun (WGS) entry which is preliminary data.</text>
</comment>
<comment type="similarity">
    <text evidence="1">Belongs to the Gfo/Idh/MocA family.</text>
</comment>
<evidence type="ECO:0000256" key="2">
    <source>
        <dbReference type="ARBA" id="ARBA00023002"/>
    </source>
</evidence>
<keyword evidence="7" id="KW-1185">Reference proteome</keyword>
<evidence type="ECO:0000313" key="7">
    <source>
        <dbReference type="Proteomes" id="UP001370299"/>
    </source>
</evidence>
<evidence type="ECO:0000313" key="6">
    <source>
        <dbReference type="EMBL" id="MEK0169936.1"/>
    </source>
</evidence>
<dbReference type="PANTHER" id="PTHR43708:SF5">
    <property type="entry name" value="CONSERVED EXPRESSED OXIDOREDUCTASE (EUROFUNG)-RELATED"/>
    <property type="match status" value="1"/>
</dbReference>
<dbReference type="InterPro" id="IPR051317">
    <property type="entry name" value="Gfo/Idh/MocA_oxidoreduct"/>
</dbReference>